<accession>A0A365HAV0</accession>
<dbReference type="Gene3D" id="3.10.129.10">
    <property type="entry name" value="Hotdog Thioesterase"/>
    <property type="match status" value="2"/>
</dbReference>
<dbReference type="OrthoDB" id="7183822at2"/>
<dbReference type="GO" id="GO:0019171">
    <property type="term" value="F:(3R)-hydroxyacyl-[acyl-carrier-protein] dehydratase activity"/>
    <property type="evidence" value="ECO:0007669"/>
    <property type="project" value="TreeGrafter"/>
</dbReference>
<dbReference type="AlphaFoldDB" id="A0A365HAV0"/>
<feature type="region of interest" description="Disordered" evidence="1">
    <location>
        <begin position="146"/>
        <end position="169"/>
    </location>
</feature>
<dbReference type="EMBL" id="QLYX01000002">
    <property type="protein sequence ID" value="RAY16274.1"/>
    <property type="molecule type" value="Genomic_DNA"/>
</dbReference>
<protein>
    <submittedName>
        <fullName evidence="2">Acyl-CoA dehydrogenase</fullName>
    </submittedName>
</protein>
<dbReference type="SUPFAM" id="SSF54637">
    <property type="entry name" value="Thioesterase/thiol ester dehydrase-isomerase"/>
    <property type="match status" value="1"/>
</dbReference>
<keyword evidence="3" id="KW-1185">Reference proteome</keyword>
<dbReference type="PANTHER" id="PTHR28152">
    <property type="entry name" value="HYDROXYACYL-THIOESTER DEHYDRATASE TYPE 2, MITOCHONDRIAL"/>
    <property type="match status" value="1"/>
</dbReference>
<sequence>MSEPTDFGVPPLRELEVSGEQARRLAAVLDDPAGPELAPGRPLPALWHWALGTPETSTTMLGPDGHPRLPSCGPAAGFPRRMWAGGRVEVHRPLLIGAPALRETSVLRAERKTGRSGRLLVVTLRHVYTQHDATAIEEEQDLVYREPGAPVPAPEGGHSEPAPPGGWAERAEAGPVMLFRFSAVTFNAHRIHYDAAYARDVEGYPGLVVQGPLTALLLAESARRRTGREIAGFSFRASAPLFADAPFTLTGRPAEPDVELRAVRGDGQVATAATARLAG</sequence>
<dbReference type="RefSeq" id="WP_111863613.1">
    <property type="nucleotide sequence ID" value="NZ_QLYX01000002.1"/>
</dbReference>
<dbReference type="InterPro" id="IPR052741">
    <property type="entry name" value="Mitochondrial_HTD2"/>
</dbReference>
<comment type="caution">
    <text evidence="2">The sequence shown here is derived from an EMBL/GenBank/DDBJ whole genome shotgun (WGS) entry which is preliminary data.</text>
</comment>
<name>A0A365HAV0_9ACTN</name>
<proteinExistence type="predicted"/>
<dbReference type="InterPro" id="IPR029069">
    <property type="entry name" value="HotDog_dom_sf"/>
</dbReference>
<gene>
    <name evidence="2" type="ORF">DPM19_05100</name>
</gene>
<organism evidence="2 3">
    <name type="scientific">Actinomadura craniellae</name>
    <dbReference type="NCBI Taxonomy" id="2231787"/>
    <lineage>
        <taxon>Bacteria</taxon>
        <taxon>Bacillati</taxon>
        <taxon>Actinomycetota</taxon>
        <taxon>Actinomycetes</taxon>
        <taxon>Streptosporangiales</taxon>
        <taxon>Thermomonosporaceae</taxon>
        <taxon>Actinomadura</taxon>
    </lineage>
</organism>
<evidence type="ECO:0000313" key="2">
    <source>
        <dbReference type="EMBL" id="RAY16274.1"/>
    </source>
</evidence>
<reference evidence="2 3" key="1">
    <citation type="submission" date="2018-06" db="EMBL/GenBank/DDBJ databases">
        <title>Actinomadura craniellae sp. nov. isolated from marine sponge Craniella sp.</title>
        <authorList>
            <person name="Li L."/>
            <person name="Xu Q.H."/>
            <person name="Lin H.W."/>
            <person name="Lu Y.H."/>
        </authorList>
    </citation>
    <scope>NUCLEOTIDE SEQUENCE [LARGE SCALE GENOMIC DNA]</scope>
    <source>
        <strain evidence="2 3">LHW63021</strain>
    </source>
</reference>
<evidence type="ECO:0000256" key="1">
    <source>
        <dbReference type="SAM" id="MobiDB-lite"/>
    </source>
</evidence>
<dbReference type="Proteomes" id="UP000251891">
    <property type="component" value="Unassembled WGS sequence"/>
</dbReference>
<dbReference type="PANTHER" id="PTHR28152:SF1">
    <property type="entry name" value="HYDROXYACYL-THIOESTER DEHYDRATASE TYPE 2, MITOCHONDRIAL"/>
    <property type="match status" value="1"/>
</dbReference>
<evidence type="ECO:0000313" key="3">
    <source>
        <dbReference type="Proteomes" id="UP000251891"/>
    </source>
</evidence>